<keyword evidence="2" id="KW-1185">Reference proteome</keyword>
<dbReference type="Proteomes" id="UP000238479">
    <property type="component" value="Chromosome 6"/>
</dbReference>
<comment type="caution">
    <text evidence="1">The sequence shown here is derived from an EMBL/GenBank/DDBJ whole genome shotgun (WGS) entry which is preliminary data.</text>
</comment>
<proteinExistence type="predicted"/>
<sequence length="73" mass="7992">MLLSGSLLNRGGSRFSRGVRAGRIVQGWWVSSKAFATCGSRGFVKGFSEPVTAAWLWRFLGGLVWRRGFGSLV</sequence>
<dbReference type="EMBL" id="PDCK01000044">
    <property type="protein sequence ID" value="PRQ27466.1"/>
    <property type="molecule type" value="Genomic_DNA"/>
</dbReference>
<dbReference type="Gramene" id="PRQ27466">
    <property type="protein sequence ID" value="PRQ27466"/>
    <property type="gene ID" value="RchiOBHm_Chr6g0305611"/>
</dbReference>
<protein>
    <submittedName>
        <fullName evidence="1">Uncharacterized protein</fullName>
    </submittedName>
</protein>
<accession>A0A2P6PZX4</accession>
<dbReference type="AlphaFoldDB" id="A0A2P6PZX4"/>
<evidence type="ECO:0000313" key="2">
    <source>
        <dbReference type="Proteomes" id="UP000238479"/>
    </source>
</evidence>
<organism evidence="1 2">
    <name type="scientific">Rosa chinensis</name>
    <name type="common">China rose</name>
    <dbReference type="NCBI Taxonomy" id="74649"/>
    <lineage>
        <taxon>Eukaryota</taxon>
        <taxon>Viridiplantae</taxon>
        <taxon>Streptophyta</taxon>
        <taxon>Embryophyta</taxon>
        <taxon>Tracheophyta</taxon>
        <taxon>Spermatophyta</taxon>
        <taxon>Magnoliopsida</taxon>
        <taxon>eudicotyledons</taxon>
        <taxon>Gunneridae</taxon>
        <taxon>Pentapetalae</taxon>
        <taxon>rosids</taxon>
        <taxon>fabids</taxon>
        <taxon>Rosales</taxon>
        <taxon>Rosaceae</taxon>
        <taxon>Rosoideae</taxon>
        <taxon>Rosoideae incertae sedis</taxon>
        <taxon>Rosa</taxon>
    </lineage>
</organism>
<reference evidence="1 2" key="1">
    <citation type="journal article" date="2018" name="Nat. Genet.">
        <title>The Rosa genome provides new insights in the design of modern roses.</title>
        <authorList>
            <person name="Bendahmane M."/>
        </authorList>
    </citation>
    <scope>NUCLEOTIDE SEQUENCE [LARGE SCALE GENOMIC DNA]</scope>
    <source>
        <strain evidence="2">cv. Old Blush</strain>
    </source>
</reference>
<evidence type="ECO:0000313" key="1">
    <source>
        <dbReference type="EMBL" id="PRQ27466.1"/>
    </source>
</evidence>
<gene>
    <name evidence="1" type="ORF">RchiOBHm_Chr6g0305611</name>
</gene>
<name>A0A2P6PZX4_ROSCH</name>